<proteinExistence type="inferred from homology"/>
<organism evidence="16 17">
    <name type="scientific">Penstemon smallii</name>
    <dbReference type="NCBI Taxonomy" id="265156"/>
    <lineage>
        <taxon>Eukaryota</taxon>
        <taxon>Viridiplantae</taxon>
        <taxon>Streptophyta</taxon>
        <taxon>Embryophyta</taxon>
        <taxon>Tracheophyta</taxon>
        <taxon>Spermatophyta</taxon>
        <taxon>Magnoliopsida</taxon>
        <taxon>eudicotyledons</taxon>
        <taxon>Gunneridae</taxon>
        <taxon>Pentapetalae</taxon>
        <taxon>asterids</taxon>
        <taxon>lamiids</taxon>
        <taxon>Lamiales</taxon>
        <taxon>Plantaginaceae</taxon>
        <taxon>Cheloneae</taxon>
        <taxon>Penstemon</taxon>
    </lineage>
</organism>
<comment type="caution">
    <text evidence="16">The sequence shown here is derived from an EMBL/GenBank/DDBJ whole genome shotgun (WGS) entry which is preliminary data.</text>
</comment>
<gene>
    <name evidence="16" type="ORF">ACJIZ3_010389</name>
</gene>
<dbReference type="SMART" id="SM00382">
    <property type="entry name" value="AAA"/>
    <property type="match status" value="2"/>
</dbReference>
<feature type="transmembrane region" description="Helical" evidence="13">
    <location>
        <begin position="118"/>
        <end position="136"/>
    </location>
</feature>
<dbReference type="GO" id="GO:0008559">
    <property type="term" value="F:ABC-type xenobiotic transporter activity"/>
    <property type="evidence" value="ECO:0007669"/>
    <property type="project" value="UniProtKB-EC"/>
</dbReference>
<comment type="similarity">
    <text evidence="2">Belongs to the ABC transporter superfamily. ABCC family. Conjugate transporter (TC 3.A.1.208) subfamily.</text>
</comment>
<evidence type="ECO:0000256" key="11">
    <source>
        <dbReference type="ARBA" id="ARBA00023136"/>
    </source>
</evidence>
<evidence type="ECO:0000259" key="14">
    <source>
        <dbReference type="PROSITE" id="PS50893"/>
    </source>
</evidence>
<feature type="transmembrane region" description="Helical" evidence="13">
    <location>
        <begin position="952"/>
        <end position="973"/>
    </location>
</feature>
<feature type="transmembrane region" description="Helical" evidence="13">
    <location>
        <begin position="874"/>
        <end position="901"/>
    </location>
</feature>
<dbReference type="CDD" id="cd03244">
    <property type="entry name" value="ABCC_MRP_domain2"/>
    <property type="match status" value="1"/>
</dbReference>
<feature type="transmembrane region" description="Helical" evidence="13">
    <location>
        <begin position="980"/>
        <end position="1000"/>
    </location>
</feature>
<dbReference type="InterPro" id="IPR050173">
    <property type="entry name" value="ABC_transporter_C-like"/>
</dbReference>
<evidence type="ECO:0000256" key="3">
    <source>
        <dbReference type="ARBA" id="ARBA00012191"/>
    </source>
</evidence>
<feature type="transmembrane region" description="Helical" evidence="13">
    <location>
        <begin position="1392"/>
        <end position="1417"/>
    </location>
</feature>
<dbReference type="FunFam" id="1.20.1560.10:FF:000003">
    <property type="entry name" value="ABC transporter C family member 10"/>
    <property type="match status" value="1"/>
</dbReference>
<dbReference type="SUPFAM" id="SSF52540">
    <property type="entry name" value="P-loop containing nucleoside triphosphate hydrolases"/>
    <property type="match status" value="2"/>
</dbReference>
<dbReference type="PANTHER" id="PTHR24223">
    <property type="entry name" value="ATP-BINDING CASSETTE SUB-FAMILY C"/>
    <property type="match status" value="1"/>
</dbReference>
<feature type="transmembrane region" description="Helical" evidence="13">
    <location>
        <begin position="280"/>
        <end position="302"/>
    </location>
</feature>
<dbReference type="InterPro" id="IPR044726">
    <property type="entry name" value="ABCC_6TM_D2"/>
</dbReference>
<feature type="transmembrane region" description="Helical" evidence="13">
    <location>
        <begin position="239"/>
        <end position="260"/>
    </location>
</feature>
<name>A0ABD3THM8_9LAMI</name>
<feature type="domain" description="ABC transmembrane type-1" evidence="15">
    <location>
        <begin position="240"/>
        <end position="520"/>
    </location>
</feature>
<keyword evidence="10 13" id="KW-1133">Transmembrane helix</keyword>
<dbReference type="EMBL" id="JBJXBP010000004">
    <property type="protein sequence ID" value="KAL3835653.1"/>
    <property type="molecule type" value="Genomic_DNA"/>
</dbReference>
<dbReference type="InterPro" id="IPR017871">
    <property type="entry name" value="ABC_transporter-like_CS"/>
</dbReference>
<dbReference type="Proteomes" id="UP001634393">
    <property type="component" value="Unassembled WGS sequence"/>
</dbReference>
<keyword evidence="8" id="KW-0067">ATP-binding</keyword>
<feature type="transmembrane region" description="Helical" evidence="13">
    <location>
        <begin position="88"/>
        <end position="112"/>
    </location>
</feature>
<keyword evidence="11 13" id="KW-0472">Membrane</keyword>
<evidence type="ECO:0000256" key="2">
    <source>
        <dbReference type="ARBA" id="ARBA00009726"/>
    </source>
</evidence>
<dbReference type="InterPro" id="IPR003593">
    <property type="entry name" value="AAA+_ATPase"/>
</dbReference>
<dbReference type="SUPFAM" id="SSF90123">
    <property type="entry name" value="ABC transporter transmembrane region"/>
    <property type="match status" value="2"/>
</dbReference>
<feature type="transmembrane region" description="Helical" evidence="13">
    <location>
        <begin position="55"/>
        <end position="76"/>
    </location>
</feature>
<evidence type="ECO:0000256" key="9">
    <source>
        <dbReference type="ARBA" id="ARBA00022967"/>
    </source>
</evidence>
<evidence type="ECO:0000313" key="17">
    <source>
        <dbReference type="Proteomes" id="UP001634393"/>
    </source>
</evidence>
<feature type="transmembrane region" description="Helical" evidence="13">
    <location>
        <begin position="350"/>
        <end position="375"/>
    </location>
</feature>
<dbReference type="InterPro" id="IPR003439">
    <property type="entry name" value="ABC_transporter-like_ATP-bd"/>
</dbReference>
<feature type="transmembrane region" description="Helical" evidence="13">
    <location>
        <begin position="1561"/>
        <end position="1581"/>
    </location>
</feature>
<dbReference type="FunFam" id="3.40.50.300:FF:000169">
    <property type="entry name" value="ABC transporter C family member 3"/>
    <property type="match status" value="1"/>
</dbReference>
<evidence type="ECO:0000256" key="13">
    <source>
        <dbReference type="SAM" id="Phobius"/>
    </source>
</evidence>
<feature type="domain" description="ABC transmembrane type-1" evidence="15">
    <location>
        <begin position="846"/>
        <end position="1122"/>
    </location>
</feature>
<dbReference type="Pfam" id="PF00664">
    <property type="entry name" value="ABC_membrane"/>
    <property type="match status" value="2"/>
</dbReference>
<dbReference type="InterPro" id="IPR011527">
    <property type="entry name" value="ABC1_TM_dom"/>
</dbReference>
<feature type="transmembrane region" description="Helical" evidence="13">
    <location>
        <begin position="1068"/>
        <end position="1086"/>
    </location>
</feature>
<keyword evidence="6" id="KW-0677">Repeat</keyword>
<dbReference type="CDD" id="cd18580">
    <property type="entry name" value="ABC_6TM_ABCC_D2"/>
    <property type="match status" value="1"/>
</dbReference>
<evidence type="ECO:0000256" key="7">
    <source>
        <dbReference type="ARBA" id="ARBA00022741"/>
    </source>
</evidence>
<evidence type="ECO:0000256" key="4">
    <source>
        <dbReference type="ARBA" id="ARBA00022448"/>
    </source>
</evidence>
<keyword evidence="7" id="KW-0547">Nucleotide-binding</keyword>
<dbReference type="FunFam" id="3.40.50.300:FF:000508">
    <property type="entry name" value="ABC transporter C family member 5"/>
    <property type="match status" value="1"/>
</dbReference>
<comment type="subcellular location">
    <subcellularLocation>
        <location evidence="1">Membrane</location>
        <topology evidence="1">Multi-pass membrane protein</topology>
    </subcellularLocation>
</comment>
<protein>
    <recommendedName>
        <fullName evidence="3">ABC-type xenobiotic transporter</fullName>
        <ecNumber evidence="3">7.6.2.2</ecNumber>
    </recommendedName>
</protein>
<feature type="transmembrane region" description="Helical" evidence="13">
    <location>
        <begin position="27"/>
        <end position="49"/>
    </location>
</feature>
<dbReference type="InterPro" id="IPR036640">
    <property type="entry name" value="ABC1_TM_sf"/>
</dbReference>
<evidence type="ECO:0000259" key="15">
    <source>
        <dbReference type="PROSITE" id="PS50929"/>
    </source>
</evidence>
<dbReference type="Gene3D" id="1.20.1560.10">
    <property type="entry name" value="ABC transporter type 1, transmembrane domain"/>
    <property type="match status" value="2"/>
</dbReference>
<feature type="domain" description="ABC transporter" evidence="14">
    <location>
        <begin position="1159"/>
        <end position="1393"/>
    </location>
</feature>
<feature type="transmembrane region" description="Helical" evidence="13">
    <location>
        <begin position="456"/>
        <end position="477"/>
    </location>
</feature>
<dbReference type="EC" id="7.6.2.2" evidence="3"/>
<reference evidence="16 17" key="1">
    <citation type="submission" date="2024-12" db="EMBL/GenBank/DDBJ databases">
        <title>The unique morphological basis and parallel evolutionary history of personate flowers in Penstemon.</title>
        <authorList>
            <person name="Depatie T.H."/>
            <person name="Wessinger C.A."/>
        </authorList>
    </citation>
    <scope>NUCLEOTIDE SEQUENCE [LARGE SCALE GENOMIC DNA]</scope>
    <source>
        <strain evidence="16">WTNN_2</strain>
        <tissue evidence="16">Leaf</tissue>
    </source>
</reference>
<dbReference type="PANTHER" id="PTHR24223:SF222">
    <property type="entry name" value="OS01G0902100 PROTEIN"/>
    <property type="match status" value="1"/>
</dbReference>
<keyword evidence="4" id="KW-0813">Transport</keyword>
<evidence type="ECO:0000256" key="12">
    <source>
        <dbReference type="ARBA" id="ARBA00034018"/>
    </source>
</evidence>
<dbReference type="GO" id="GO:0005524">
    <property type="term" value="F:ATP binding"/>
    <property type="evidence" value="ECO:0007669"/>
    <property type="project" value="UniProtKB-KW"/>
</dbReference>
<dbReference type="CDD" id="cd18579">
    <property type="entry name" value="ABC_6TM_ABCC_D1"/>
    <property type="match status" value="1"/>
</dbReference>
<evidence type="ECO:0000256" key="6">
    <source>
        <dbReference type="ARBA" id="ARBA00022737"/>
    </source>
</evidence>
<dbReference type="Pfam" id="PF00005">
    <property type="entry name" value="ABC_tran"/>
    <property type="match status" value="2"/>
</dbReference>
<dbReference type="PROSITE" id="PS50929">
    <property type="entry name" value="ABC_TM1F"/>
    <property type="match status" value="2"/>
</dbReference>
<feature type="domain" description="ABC transporter" evidence="14">
    <location>
        <begin position="551"/>
        <end position="773"/>
    </location>
</feature>
<evidence type="ECO:0000256" key="10">
    <source>
        <dbReference type="ARBA" id="ARBA00022989"/>
    </source>
</evidence>
<dbReference type="InterPro" id="IPR027417">
    <property type="entry name" value="P-loop_NTPase"/>
</dbReference>
<dbReference type="FunFam" id="1.20.1560.10:FF:000002">
    <property type="entry name" value="ABC transporter C family member 5"/>
    <property type="match status" value="1"/>
</dbReference>
<dbReference type="PROSITE" id="PS50893">
    <property type="entry name" value="ABC_TRANSPORTER_2"/>
    <property type="match status" value="2"/>
</dbReference>
<evidence type="ECO:0000313" key="16">
    <source>
        <dbReference type="EMBL" id="KAL3835653.1"/>
    </source>
</evidence>
<dbReference type="Gene3D" id="3.40.50.300">
    <property type="entry name" value="P-loop containing nucleotide triphosphate hydrolases"/>
    <property type="match status" value="2"/>
</dbReference>
<evidence type="ECO:0000256" key="5">
    <source>
        <dbReference type="ARBA" id="ARBA00022692"/>
    </source>
</evidence>
<keyword evidence="5 13" id="KW-0812">Transmembrane</keyword>
<evidence type="ECO:0000256" key="8">
    <source>
        <dbReference type="ARBA" id="ARBA00022840"/>
    </source>
</evidence>
<dbReference type="InterPro" id="IPR044746">
    <property type="entry name" value="ABCC_6TM_D1"/>
</dbReference>
<keyword evidence="9" id="KW-1278">Translocase</keyword>
<comment type="catalytic activity">
    <reaction evidence="12">
        <text>ATP + H2O + xenobioticSide 1 = ADP + phosphate + xenobioticSide 2.</text>
        <dbReference type="EC" id="7.6.2.2"/>
    </reaction>
</comment>
<dbReference type="GO" id="GO:0016020">
    <property type="term" value="C:membrane"/>
    <property type="evidence" value="ECO:0007669"/>
    <property type="project" value="UniProtKB-SubCell"/>
</dbReference>
<dbReference type="PROSITE" id="PS00211">
    <property type="entry name" value="ABC_TRANSPORTER_1"/>
    <property type="match status" value="1"/>
</dbReference>
<sequence length="1667" mass="189234">MLQKRRDSVNDYEFLERQNNHTLFTKITLILSNSIITISYLGFCLYEFWKNRSAPIQSISSTISWCFSTILTLYSLNRVPKSWPLVLLLWWFFSAIFNLITLILCFLKIPTFLPKPNIITFISLPLSVLLCFNVIITNKIAGKSEMTEPLLTNRFKSDVGSEIDPFSGAGIWSKLTFRWLNPLFEKGLLQKLESEDIPKIPQSETANEASLLLEKFLMKQKTQFASLPKAIFFAIWRPLAINAVFAGVTTIASYIGPLLITSFVNFLSKKDETLNWNHGMILALVFFTAKTIESLSQRLWYFGARRIGIRIRAALMVLIYKKSLSIKYGGMSSGNIINFINVDVERIGEFCWYFHSIWLLPIQVILALVILYNNLGATPSMAALFTTIFVMISNTPLANLQEKLHSKIMEAKDSRIKATSEVLKSIKVLKLHSWESSFLKKLIKLRETERSWLKRYLYTSSAVAFLFWASPTLISVVTFSVCIVVGTPLTSGTVLSALATFRILQEPIYNLPELISMIAQTKVSLDRVQSFILEEDQNRLAHHRTPQNVAIDVEIGQYAWQNKPTIHMTQRIEIKKGHKVAICGSVGSGKTSFLSSLLGEIPRISGSGIKTYGSKAYVPQSAWIQTGSIRDNVLFGKEMNRDFYENVVESCALNQDFEMWDHGDLSVVGERGMNLSGGQKQRIQMARALYSNCDIYLLDDPFSAVDAHTGAHMFKKCLMQLLHEKTVVYVTHQLEFLEASDLVLVMKDGKIIESGKYQDLILNPEGELVQKMVAHSKSLDQMNPKKCTSLPKSKNKELTELKFIDFTRNSTYSDQNLHEKTDSGRVKWHVYATFITSAYKGALVPIILLCQVLFQGLQMASNYWLAWGSSKISSVSNVTLIKIFALLSGASSFFILGRAILLSTVAIETAQRLFLGMITSVFRAPLSFFDSTPSSRILNRSSTDQSIVDTDIPYRLAGLAFALIQLLSIVVLMSQVAWQVFFLFLVIFAISIWYQAYYIATARELARMVPIQQAPILHHFSESISGASIVRSFNQEERFCKRNIKLIDEYSRVAFHNSGAMEWLCVRINFLFNLVFFLLLVILVNLPKSAIDPSLGGLAATYGLNLNVLQAWVIWNLCNVENKMISVERILQFSNIQSEAPLVIELCKPENEWPIHGRIEVENLHVQYNPTLPKVLKGITCTFPGEKKIGIVGRTGSGKSTLIQALFRVVEPSEGRILIDGVDISKIGLHDLRSRLSIIPQDPVLFQGTMRTNLDPLEEHSDEEIWDVLHKCHLSQDVKQDQRLLDEPVAEDGENWSLGQRQLVCLARALLQRRRILVLDEATASVDTATDNMIQKTIREATNGSTVITVAHRIPTVIDNDLVLVLGEGKIIEYDSPTQLLRDSNSAFTSLMIKYVCCVYVTRCTALILVIFLSSLVGEIPRITELGIKTYKFSYQVKYLFPPINYLNKIQLAKKKKIKKKQYINISLIPHSGSEKNLLRLGMISGRLPRTYFLRPCSAYFSPSSKFSSIPAILFSLELFLEFFFFFFLLISTSYQSYRKNMNYDPDFEHRPRIMSHCLQYNYFFIIQLDVAFTLLVVFIFQDEYYSICDDIYKRLTYPNLKKVKKKHKAKDLGLRISSPINIIRAVNGADFNPDPGLGMLIFAIFHMLPSRGEIESSSVERHTVRD</sequence>
<dbReference type="CDD" id="cd03250">
    <property type="entry name" value="ABCC_MRP_domain1"/>
    <property type="match status" value="1"/>
</dbReference>
<evidence type="ECO:0000256" key="1">
    <source>
        <dbReference type="ARBA" id="ARBA00004141"/>
    </source>
</evidence>
<keyword evidence="17" id="KW-1185">Reference proteome</keyword>
<accession>A0ABD3THM8</accession>
<feature type="transmembrane region" description="Helical" evidence="13">
    <location>
        <begin position="381"/>
        <end position="400"/>
    </location>
</feature>
<feature type="transmembrane region" description="Helical" evidence="13">
    <location>
        <begin position="1510"/>
        <end position="1531"/>
    </location>
</feature>